<name>A0A7J7IBG7_CAMSI</name>
<comment type="caution">
    <text evidence="3">The sequence shown here is derived from an EMBL/GenBank/DDBJ whole genome shotgun (WGS) entry which is preliminary data.</text>
</comment>
<organism evidence="3 4">
    <name type="scientific">Camellia sinensis</name>
    <name type="common">Tea plant</name>
    <name type="synonym">Thea sinensis</name>
    <dbReference type="NCBI Taxonomy" id="4442"/>
    <lineage>
        <taxon>Eukaryota</taxon>
        <taxon>Viridiplantae</taxon>
        <taxon>Streptophyta</taxon>
        <taxon>Embryophyta</taxon>
        <taxon>Tracheophyta</taxon>
        <taxon>Spermatophyta</taxon>
        <taxon>Magnoliopsida</taxon>
        <taxon>eudicotyledons</taxon>
        <taxon>Gunneridae</taxon>
        <taxon>Pentapetalae</taxon>
        <taxon>asterids</taxon>
        <taxon>Ericales</taxon>
        <taxon>Theaceae</taxon>
        <taxon>Camellia</taxon>
    </lineage>
</organism>
<evidence type="ECO:0008006" key="5">
    <source>
        <dbReference type="Google" id="ProtNLM"/>
    </source>
</evidence>
<reference evidence="3 4" key="2">
    <citation type="submission" date="2020-07" db="EMBL/GenBank/DDBJ databases">
        <title>Genome assembly of wild tea tree DASZ reveals pedigree and selection history of tea varieties.</title>
        <authorList>
            <person name="Zhang W."/>
        </authorList>
    </citation>
    <scope>NUCLEOTIDE SEQUENCE [LARGE SCALE GENOMIC DNA]</scope>
    <source>
        <strain evidence="4">cv. G240</strain>
        <tissue evidence="3">Leaf</tissue>
    </source>
</reference>
<dbReference type="PANTHER" id="PTHR22975">
    <property type="entry name" value="UBIQUITIN SPECIFIC PROTEINASE"/>
    <property type="match status" value="1"/>
</dbReference>
<dbReference type="GO" id="GO:0016787">
    <property type="term" value="F:hydrolase activity"/>
    <property type="evidence" value="ECO:0007669"/>
    <property type="project" value="UniProtKB-KW"/>
</dbReference>
<evidence type="ECO:0000313" key="3">
    <source>
        <dbReference type="EMBL" id="KAF5961774.1"/>
    </source>
</evidence>
<dbReference type="AlphaFoldDB" id="A0A7J7IBG7"/>
<accession>A0A7J7IBG7</accession>
<proteinExistence type="predicted"/>
<evidence type="ECO:0000256" key="1">
    <source>
        <dbReference type="ARBA" id="ARBA00022786"/>
    </source>
</evidence>
<keyword evidence="2" id="KW-0378">Hydrolase</keyword>
<protein>
    <recommendedName>
        <fullName evidence="5">USP domain-containing protein</fullName>
    </recommendedName>
</protein>
<sequence length="270" mass="30290">MDERKLKEMLEYQKKIEDEAKLKNLAKQNKNAVATITAESEKMDVTCSTLSDDCDPGVPVSTLEETKVLDNSSKVQTTTRRSRTLGEVRQETLVAQKSLSSTTSQRVPPTVSSEEFSVWSDLFGPGLRNDVGENNCFLNAQMNDASKCYYAERSFDELLELAEMHHYRICDPEVGGCGKLDNVHDILSTPPHVFTTVLGWESRSELADDISATLRALRTEIDIGVMYEGVDPGKIYSLISMVIGYWDDVLAKCEKGYLHPQVLYTQVMMK</sequence>
<keyword evidence="1" id="KW-0833">Ubl conjugation pathway</keyword>
<gene>
    <name evidence="3" type="ORF">HYC85_002983</name>
</gene>
<dbReference type="Proteomes" id="UP000593564">
    <property type="component" value="Unassembled WGS sequence"/>
</dbReference>
<dbReference type="EMBL" id="JACBKZ010000001">
    <property type="protein sequence ID" value="KAF5961774.1"/>
    <property type="molecule type" value="Genomic_DNA"/>
</dbReference>
<dbReference type="InterPro" id="IPR052398">
    <property type="entry name" value="Ubiquitin_hydrolase_53/54"/>
</dbReference>
<reference evidence="4" key="1">
    <citation type="journal article" date="2020" name="Nat. Commun.">
        <title>Genome assembly of wild tea tree DASZ reveals pedigree and selection history of tea varieties.</title>
        <authorList>
            <person name="Zhang W."/>
            <person name="Zhang Y."/>
            <person name="Qiu H."/>
            <person name="Guo Y."/>
            <person name="Wan H."/>
            <person name="Zhang X."/>
            <person name="Scossa F."/>
            <person name="Alseekh S."/>
            <person name="Zhang Q."/>
            <person name="Wang P."/>
            <person name="Xu L."/>
            <person name="Schmidt M.H."/>
            <person name="Jia X."/>
            <person name="Li D."/>
            <person name="Zhu A."/>
            <person name="Guo F."/>
            <person name="Chen W."/>
            <person name="Ni D."/>
            <person name="Usadel B."/>
            <person name="Fernie A.R."/>
            <person name="Wen W."/>
        </authorList>
    </citation>
    <scope>NUCLEOTIDE SEQUENCE [LARGE SCALE GENOMIC DNA]</scope>
    <source>
        <strain evidence="4">cv. G240</strain>
    </source>
</reference>
<keyword evidence="4" id="KW-1185">Reference proteome</keyword>
<evidence type="ECO:0000313" key="4">
    <source>
        <dbReference type="Proteomes" id="UP000593564"/>
    </source>
</evidence>
<evidence type="ECO:0000256" key="2">
    <source>
        <dbReference type="ARBA" id="ARBA00022801"/>
    </source>
</evidence>
<dbReference type="PANTHER" id="PTHR22975:SF9">
    <property type="entry name" value="ECHINUS SPLICE FORM 3"/>
    <property type="match status" value="1"/>
</dbReference>